<proteinExistence type="predicted"/>
<evidence type="ECO:0000313" key="1">
    <source>
        <dbReference type="EMBL" id="QOX61908.1"/>
    </source>
</evidence>
<reference evidence="1" key="1">
    <citation type="submission" date="2019-08" db="EMBL/GenBank/DDBJ databases">
        <title>Genome sequence of Clostridiales bacterium MT110.</title>
        <authorList>
            <person name="Cao J."/>
        </authorList>
    </citation>
    <scope>NUCLEOTIDE SEQUENCE</scope>
    <source>
        <strain evidence="1">MT110</strain>
    </source>
</reference>
<dbReference type="Proteomes" id="UP000594014">
    <property type="component" value="Chromosome"/>
</dbReference>
<gene>
    <name evidence="1" type="ORF">FRZ06_00325</name>
</gene>
<dbReference type="EMBL" id="CP042469">
    <property type="protein sequence ID" value="QOX61908.1"/>
    <property type="molecule type" value="Genomic_DNA"/>
</dbReference>
<organism evidence="1 2">
    <name type="scientific">Anoxybacterium hadale</name>
    <dbReference type="NCBI Taxonomy" id="3408580"/>
    <lineage>
        <taxon>Bacteria</taxon>
        <taxon>Bacillati</taxon>
        <taxon>Bacillota</taxon>
        <taxon>Clostridia</taxon>
        <taxon>Peptostreptococcales</taxon>
        <taxon>Anaerovoracaceae</taxon>
        <taxon>Anoxybacterium</taxon>
    </lineage>
</organism>
<protein>
    <submittedName>
        <fullName evidence="1">4Fe-4S ferredoxin</fullName>
    </submittedName>
</protein>
<name>A0ACD1A684_9FIRM</name>
<sequence>MKLFYFTATGNSLYVAKRIGGELYSIPQMIKEGNYEFEDDAIGFVYPCHGFGMARLVNDFVKKSKLKADYFFAIMTYGGKSASGLHQMERVAAEAGIRFNYTNEILMVDNFLLTFKIEDEIQNKDPKEIEERIHQIGEDIRSRKNHLIRKGIPSDVISKYGRRLADRLSYNFAYKRFQVNDNCNGCKICAQVCPANNIYVAEKPEFSHQCEVCFACIHLCPQNAIHLKSERSQARYINQNVKLKEIIDANHQGI</sequence>
<keyword evidence="2" id="KW-1185">Reference proteome</keyword>
<evidence type="ECO:0000313" key="2">
    <source>
        <dbReference type="Proteomes" id="UP000594014"/>
    </source>
</evidence>
<accession>A0ACD1A684</accession>